<accession>A0A6B0R9V5</accession>
<evidence type="ECO:0000313" key="1">
    <source>
        <dbReference type="EMBL" id="MXQ86998.1"/>
    </source>
</evidence>
<evidence type="ECO:0000313" key="2">
    <source>
        <dbReference type="Proteomes" id="UP000322234"/>
    </source>
</evidence>
<organism evidence="1 2">
    <name type="scientific">Bos mutus</name>
    <name type="common">wild yak</name>
    <dbReference type="NCBI Taxonomy" id="72004"/>
    <lineage>
        <taxon>Eukaryota</taxon>
        <taxon>Metazoa</taxon>
        <taxon>Chordata</taxon>
        <taxon>Craniata</taxon>
        <taxon>Vertebrata</taxon>
        <taxon>Euteleostomi</taxon>
        <taxon>Mammalia</taxon>
        <taxon>Eutheria</taxon>
        <taxon>Laurasiatheria</taxon>
        <taxon>Artiodactyla</taxon>
        <taxon>Ruminantia</taxon>
        <taxon>Pecora</taxon>
        <taxon>Bovidae</taxon>
        <taxon>Bovinae</taxon>
        <taxon>Bos</taxon>
    </lineage>
</organism>
<name>A0A6B0R9V5_9CETA</name>
<dbReference type="EMBL" id="VBQZ03000036">
    <property type="protein sequence ID" value="MXQ86998.1"/>
    <property type="molecule type" value="Genomic_DNA"/>
</dbReference>
<keyword evidence="2" id="KW-1185">Reference proteome</keyword>
<proteinExistence type="predicted"/>
<reference evidence="1" key="1">
    <citation type="submission" date="2019-10" db="EMBL/GenBank/DDBJ databases">
        <title>The sequence and de novo assembly of the wild yak genome.</title>
        <authorList>
            <person name="Liu Y."/>
        </authorList>
    </citation>
    <scope>NUCLEOTIDE SEQUENCE [LARGE SCALE GENOMIC DNA]</scope>
    <source>
        <strain evidence="1">WY2019</strain>
    </source>
</reference>
<comment type="caution">
    <text evidence="1">The sequence shown here is derived from an EMBL/GenBank/DDBJ whole genome shotgun (WGS) entry which is preliminary data.</text>
</comment>
<dbReference type="Proteomes" id="UP000322234">
    <property type="component" value="Unassembled WGS sequence"/>
</dbReference>
<sequence>MPSLSPGKGLLAASQEAAEAEAGGAVRPPLSVLTARPKQTKQSIRIANDQASTIGLSVSFHKSEATGHVQQRVMVWRDSDAGKRLDFSFVSNRASCLSAQTPSQGVTAVSLAHRACSDMYKRVSRSPWQPAPPSCRLQHFLSATDFQTFQ</sequence>
<dbReference type="AlphaFoldDB" id="A0A6B0R9V5"/>
<gene>
    <name evidence="1" type="ORF">E5288_WYG007663</name>
</gene>
<protein>
    <submittedName>
        <fullName evidence="1">Uncharacterized protein</fullName>
    </submittedName>
</protein>